<keyword evidence="3" id="KW-1185">Reference proteome</keyword>
<organism evidence="2 3">
    <name type="scientific">Cordylochernes scorpioides</name>
    <dbReference type="NCBI Taxonomy" id="51811"/>
    <lineage>
        <taxon>Eukaryota</taxon>
        <taxon>Metazoa</taxon>
        <taxon>Ecdysozoa</taxon>
        <taxon>Arthropoda</taxon>
        <taxon>Chelicerata</taxon>
        <taxon>Arachnida</taxon>
        <taxon>Pseudoscorpiones</taxon>
        <taxon>Cheliferoidea</taxon>
        <taxon>Chernetidae</taxon>
        <taxon>Cordylochernes</taxon>
    </lineage>
</organism>
<sequence>MFATDEDKFRQLIIWLEDEKIRHRAIENRAGLHNIESPDWPTEFQQAPNPSCSHGTRWKRTSLETKEHYTHRAWLPRFEGRPGLHALTSKMLM</sequence>
<dbReference type="Pfam" id="PF10036">
    <property type="entry name" value="RLL"/>
    <property type="match status" value="1"/>
</dbReference>
<name>A0ABY6L038_9ARAC</name>
<feature type="region of interest" description="Disordered" evidence="1">
    <location>
        <begin position="35"/>
        <end position="57"/>
    </location>
</feature>
<dbReference type="Proteomes" id="UP001235939">
    <property type="component" value="Chromosome 11"/>
</dbReference>
<evidence type="ECO:0000256" key="1">
    <source>
        <dbReference type="SAM" id="MobiDB-lite"/>
    </source>
</evidence>
<feature type="compositionally biased region" description="Polar residues" evidence="1">
    <location>
        <begin position="43"/>
        <end position="54"/>
    </location>
</feature>
<accession>A0ABY6L038</accession>
<protein>
    <submittedName>
        <fullName evidence="2">C14orf166</fullName>
    </submittedName>
</protein>
<gene>
    <name evidence="2" type="ORF">LAZ67_11003682</name>
</gene>
<evidence type="ECO:0000313" key="2">
    <source>
        <dbReference type="EMBL" id="UYV74493.1"/>
    </source>
</evidence>
<dbReference type="EMBL" id="CP092873">
    <property type="protein sequence ID" value="UYV74493.1"/>
    <property type="molecule type" value="Genomic_DNA"/>
</dbReference>
<dbReference type="InterPro" id="IPR019265">
    <property type="entry name" value="RTRAF"/>
</dbReference>
<proteinExistence type="predicted"/>
<evidence type="ECO:0000313" key="3">
    <source>
        <dbReference type="Proteomes" id="UP001235939"/>
    </source>
</evidence>
<reference evidence="2 3" key="1">
    <citation type="submission" date="2022-01" db="EMBL/GenBank/DDBJ databases">
        <title>A chromosomal length assembly of Cordylochernes scorpioides.</title>
        <authorList>
            <person name="Zeh D."/>
            <person name="Zeh J."/>
        </authorList>
    </citation>
    <scope>NUCLEOTIDE SEQUENCE [LARGE SCALE GENOMIC DNA]</scope>
    <source>
        <strain evidence="2">IN4F17</strain>
        <tissue evidence="2">Whole Body</tissue>
    </source>
</reference>